<proteinExistence type="predicted"/>
<keyword evidence="3" id="KW-0808">Transferase</keyword>
<evidence type="ECO:0000313" key="5">
    <source>
        <dbReference type="Proteomes" id="UP000528432"/>
    </source>
</evidence>
<name>A0A1G9FAP3_CLOCO</name>
<sequence length="250" mass="27433">MKISKVRDLTLIKLTEDKNLIVACDSCGGIGNKLEDTLKVPAFIVGKFTARVALMEVLCTGAEIVSITDAVCNEMEPTGSEIIRGIKQELKEANINNITLNGSTEENFPTKATGLGITVIGIVDDGKMRVNNIKKDCLLISIGTPKVGKEINIEGYDEEIANYNHIYSLLKEEEAYEIVPVGSKGILFEAEELAKNNNCKFYLRENKINVDIRKTAGPATVIIAAVSKKVYEKVKNIENINLLGEIKKET</sequence>
<dbReference type="AlphaFoldDB" id="A0A1G9FAP3"/>
<dbReference type="OrthoDB" id="9805740at2"/>
<dbReference type="Proteomes" id="UP000198811">
    <property type="component" value="Unassembled WGS sequence"/>
</dbReference>
<evidence type="ECO:0000313" key="3">
    <source>
        <dbReference type="EMBL" id="SDK85415.1"/>
    </source>
</evidence>
<dbReference type="RefSeq" id="WP_089863143.1">
    <property type="nucleotide sequence ID" value="NZ_CP173238.1"/>
</dbReference>
<protein>
    <submittedName>
        <fullName evidence="3">Alpha-ribazole kinase</fullName>
    </submittedName>
    <submittedName>
        <fullName evidence="2">Alpha-ribazole-5-phosphate synthase</fullName>
    </submittedName>
</protein>
<accession>A0A1G9FAP3</accession>
<comment type="caution">
    <text evidence="2">The sequence shown here is derived from an EMBL/GenBank/DDBJ whole genome shotgun (WGS) entry which is preliminary data.</text>
</comment>
<evidence type="ECO:0000313" key="4">
    <source>
        <dbReference type="Proteomes" id="UP000198811"/>
    </source>
</evidence>
<reference evidence="2 5" key="2">
    <citation type="submission" date="2020-05" db="EMBL/GenBank/DDBJ databases">
        <title>Draft genome sequence of Clostridium cochlearium strain AGROS13 isolated from a sheep dairy farm in New Zealand.</title>
        <authorList>
            <person name="Gupta T.B."/>
            <person name="Jauregui R."/>
            <person name="Risson A.N."/>
            <person name="Brightwell G."/>
            <person name="Maclean P."/>
        </authorList>
    </citation>
    <scope>NUCLEOTIDE SEQUENCE [LARGE SCALE GENOMIC DNA]</scope>
    <source>
        <strain evidence="2 5">AGROS13</strain>
    </source>
</reference>
<dbReference type="EMBL" id="JABFIF010000007">
    <property type="protein sequence ID" value="NOH15822.1"/>
    <property type="molecule type" value="Genomic_DNA"/>
</dbReference>
<keyword evidence="4" id="KW-1185">Reference proteome</keyword>
<reference evidence="3 4" key="1">
    <citation type="submission" date="2016-10" db="EMBL/GenBank/DDBJ databases">
        <authorList>
            <person name="Varghese N."/>
            <person name="Submissions S."/>
        </authorList>
    </citation>
    <scope>NUCLEOTIDE SEQUENCE [LARGE SCALE GENOMIC DNA]</scope>
    <source>
        <strain evidence="3 4">NLAE-zl-C224</strain>
    </source>
</reference>
<feature type="domain" description="PurM-like N-terminal" evidence="1">
    <location>
        <begin position="10"/>
        <end position="123"/>
    </location>
</feature>
<evidence type="ECO:0000313" key="2">
    <source>
        <dbReference type="EMBL" id="NOH15822.1"/>
    </source>
</evidence>
<dbReference type="Gene3D" id="3.30.1330.10">
    <property type="entry name" value="PurM-like, N-terminal domain"/>
    <property type="match status" value="1"/>
</dbReference>
<gene>
    <name evidence="2" type="ORF">HMJ28_05345</name>
    <name evidence="3" type="ORF">SAMN05216497_101268</name>
</gene>
<organism evidence="2 5">
    <name type="scientific">Clostridium cochlearium</name>
    <dbReference type="NCBI Taxonomy" id="1494"/>
    <lineage>
        <taxon>Bacteria</taxon>
        <taxon>Bacillati</taxon>
        <taxon>Bacillota</taxon>
        <taxon>Clostridia</taxon>
        <taxon>Eubacteriales</taxon>
        <taxon>Clostridiaceae</taxon>
        <taxon>Clostridium</taxon>
    </lineage>
</organism>
<evidence type="ECO:0000259" key="1">
    <source>
        <dbReference type="Pfam" id="PF00586"/>
    </source>
</evidence>
<dbReference type="GO" id="GO:0016301">
    <property type="term" value="F:kinase activity"/>
    <property type="evidence" value="ECO:0007669"/>
    <property type="project" value="UniProtKB-KW"/>
</dbReference>
<dbReference type="Proteomes" id="UP000528432">
    <property type="component" value="Unassembled WGS sequence"/>
</dbReference>
<dbReference type="EMBL" id="FNGL01000001">
    <property type="protein sequence ID" value="SDK85415.1"/>
    <property type="molecule type" value="Genomic_DNA"/>
</dbReference>
<dbReference type="InterPro" id="IPR016188">
    <property type="entry name" value="PurM-like_N"/>
</dbReference>
<dbReference type="STRING" id="1494.SAMN05216497_101268"/>
<keyword evidence="3" id="KW-0418">Kinase</keyword>
<dbReference type="Pfam" id="PF00586">
    <property type="entry name" value="AIRS"/>
    <property type="match status" value="1"/>
</dbReference>
<dbReference type="InterPro" id="IPR036921">
    <property type="entry name" value="PurM-like_N_sf"/>
</dbReference>